<dbReference type="AlphaFoldDB" id="A0A8T2TJX4"/>
<dbReference type="Proteomes" id="UP000825935">
    <property type="component" value="Chromosome 12"/>
</dbReference>
<accession>A0A8T2TJX4</accession>
<organism evidence="2 3">
    <name type="scientific">Ceratopteris richardii</name>
    <name type="common">Triangle waterfern</name>
    <dbReference type="NCBI Taxonomy" id="49495"/>
    <lineage>
        <taxon>Eukaryota</taxon>
        <taxon>Viridiplantae</taxon>
        <taxon>Streptophyta</taxon>
        <taxon>Embryophyta</taxon>
        <taxon>Tracheophyta</taxon>
        <taxon>Polypodiopsida</taxon>
        <taxon>Polypodiidae</taxon>
        <taxon>Polypodiales</taxon>
        <taxon>Pteridineae</taxon>
        <taxon>Pteridaceae</taxon>
        <taxon>Parkerioideae</taxon>
        <taxon>Ceratopteris</taxon>
    </lineage>
</organism>
<keyword evidence="3" id="KW-1185">Reference proteome</keyword>
<dbReference type="EMBL" id="CM035417">
    <property type="protein sequence ID" value="KAH7422750.1"/>
    <property type="molecule type" value="Genomic_DNA"/>
</dbReference>
<evidence type="ECO:0000313" key="2">
    <source>
        <dbReference type="EMBL" id="KAH7422750.1"/>
    </source>
</evidence>
<sequence>MKELEKGREREATLLRRAEIAEAGQEALASQLWHLEGQAHSRIREVEKASRRRVEELETKLKMSETDASTRCGALQAQAEESKAREAALLKRLQAATHAEETLASRVAGLEAEGYGFMATSRVICEDGRKPESAREVSRPEEGRLIEASREGTLRRQRDVQREENMETATLRVGEPNYEEKEPIRKFAVQRLLVKQEQQEGGKEAVVQKLPSLAQLDAWPASSLISGLA</sequence>
<evidence type="ECO:0000256" key="1">
    <source>
        <dbReference type="SAM" id="MobiDB-lite"/>
    </source>
</evidence>
<comment type="caution">
    <text evidence="2">The sequence shown here is derived from an EMBL/GenBank/DDBJ whole genome shotgun (WGS) entry which is preliminary data.</text>
</comment>
<feature type="region of interest" description="Disordered" evidence="1">
    <location>
        <begin position="60"/>
        <end position="79"/>
    </location>
</feature>
<name>A0A8T2TJX4_CERRI</name>
<reference evidence="2" key="1">
    <citation type="submission" date="2021-08" db="EMBL/GenBank/DDBJ databases">
        <title>WGS assembly of Ceratopteris richardii.</title>
        <authorList>
            <person name="Marchant D.B."/>
            <person name="Chen G."/>
            <person name="Jenkins J."/>
            <person name="Shu S."/>
            <person name="Leebens-Mack J."/>
            <person name="Grimwood J."/>
            <person name="Schmutz J."/>
            <person name="Soltis P."/>
            <person name="Soltis D."/>
            <person name="Chen Z.-H."/>
        </authorList>
    </citation>
    <scope>NUCLEOTIDE SEQUENCE</scope>
    <source>
        <strain evidence="2">Whitten #5841</strain>
        <tissue evidence="2">Leaf</tissue>
    </source>
</reference>
<proteinExistence type="predicted"/>
<protein>
    <submittedName>
        <fullName evidence="2">Uncharacterized protein</fullName>
    </submittedName>
</protein>
<gene>
    <name evidence="2" type="ORF">KP509_12G023500</name>
</gene>
<evidence type="ECO:0000313" key="3">
    <source>
        <dbReference type="Proteomes" id="UP000825935"/>
    </source>
</evidence>